<protein>
    <submittedName>
        <fullName evidence="2">Glycosyl transferase family 2</fullName>
    </submittedName>
</protein>
<dbReference type="GO" id="GO:0016740">
    <property type="term" value="F:transferase activity"/>
    <property type="evidence" value="ECO:0007669"/>
    <property type="project" value="UniProtKB-KW"/>
</dbReference>
<dbReference type="Pfam" id="PF00535">
    <property type="entry name" value="Glycos_transf_2"/>
    <property type="match status" value="1"/>
</dbReference>
<name>A0A2M6XDX9_9BACT</name>
<evidence type="ECO:0000313" key="3">
    <source>
        <dbReference type="Proteomes" id="UP000228996"/>
    </source>
</evidence>
<keyword evidence="2" id="KW-0808">Transferase</keyword>
<accession>A0A2M6XDX9</accession>
<dbReference type="PANTHER" id="PTHR43179:SF7">
    <property type="entry name" value="RHAMNOSYLTRANSFERASE WBBL"/>
    <property type="match status" value="1"/>
</dbReference>
<sequence length="264" mass="30093">MKLSIIIVSYNTKDLLRKCLNSLKGYDTEIIVVDNNSQDDSQSVVKKEFPDVHLIINDDNLGFAKANNQGIKIATGDYVLLLNSDTQVKPGALEKLVEFAKSHLDAGVIGARLLNQDGSIQPSIYRLPTITNAIKEFWLGQLGLTEKYFIDSSKGEEVEAVVGAVFLIPKTVIQKVGLLDERYFMYFEDLDYCRRVRRAGYKVYYFPKAEVFHYHGASGKKIGNITNQWLIQSSKIYHGKIKYLILTVIIFTGQKWQKIIRKRY</sequence>
<reference evidence="3" key="1">
    <citation type="submission" date="2017-09" db="EMBL/GenBank/DDBJ databases">
        <title>Depth-based differentiation of microbial function through sediment-hosted aquifers and enrichment of novel symbionts in the deep terrestrial subsurface.</title>
        <authorList>
            <person name="Probst A.J."/>
            <person name="Ladd B."/>
            <person name="Jarett J.K."/>
            <person name="Geller-Mcgrath D.E."/>
            <person name="Sieber C.M.K."/>
            <person name="Emerson J.B."/>
            <person name="Anantharaman K."/>
            <person name="Thomas B.C."/>
            <person name="Malmstrom R."/>
            <person name="Stieglmeier M."/>
            <person name="Klingl A."/>
            <person name="Woyke T."/>
            <person name="Ryan C.M."/>
            <person name="Banfield J.F."/>
        </authorList>
    </citation>
    <scope>NUCLEOTIDE SEQUENCE [LARGE SCALE GENOMIC DNA]</scope>
</reference>
<dbReference type="PANTHER" id="PTHR43179">
    <property type="entry name" value="RHAMNOSYLTRANSFERASE WBBL"/>
    <property type="match status" value="1"/>
</dbReference>
<dbReference type="InterPro" id="IPR001173">
    <property type="entry name" value="Glyco_trans_2-like"/>
</dbReference>
<dbReference type="InterPro" id="IPR029044">
    <property type="entry name" value="Nucleotide-diphossugar_trans"/>
</dbReference>
<comment type="caution">
    <text evidence="2">The sequence shown here is derived from an EMBL/GenBank/DDBJ whole genome shotgun (WGS) entry which is preliminary data.</text>
</comment>
<feature type="domain" description="Glycosyltransferase 2-like" evidence="1">
    <location>
        <begin position="4"/>
        <end position="123"/>
    </location>
</feature>
<evidence type="ECO:0000313" key="2">
    <source>
        <dbReference type="EMBL" id="PIU03839.1"/>
    </source>
</evidence>
<gene>
    <name evidence="2" type="ORF">COT44_00980</name>
</gene>
<evidence type="ECO:0000259" key="1">
    <source>
        <dbReference type="Pfam" id="PF00535"/>
    </source>
</evidence>
<dbReference type="SUPFAM" id="SSF53448">
    <property type="entry name" value="Nucleotide-diphospho-sugar transferases"/>
    <property type="match status" value="1"/>
</dbReference>
<dbReference type="AlphaFoldDB" id="A0A2M6XDX9"/>
<dbReference type="EMBL" id="PEYO01000005">
    <property type="protein sequence ID" value="PIU03839.1"/>
    <property type="molecule type" value="Genomic_DNA"/>
</dbReference>
<proteinExistence type="predicted"/>
<dbReference type="CDD" id="cd04186">
    <property type="entry name" value="GT_2_like_c"/>
    <property type="match status" value="1"/>
</dbReference>
<dbReference type="Proteomes" id="UP000228996">
    <property type="component" value="Unassembled WGS sequence"/>
</dbReference>
<dbReference type="Gene3D" id="3.90.550.10">
    <property type="entry name" value="Spore Coat Polysaccharide Biosynthesis Protein SpsA, Chain A"/>
    <property type="match status" value="1"/>
</dbReference>
<organism evidence="2 3">
    <name type="scientific">Candidatus Shapirobacteria bacterium CG08_land_8_20_14_0_20_39_18</name>
    <dbReference type="NCBI Taxonomy" id="1974883"/>
    <lineage>
        <taxon>Bacteria</taxon>
        <taxon>Candidatus Shapironibacteriota</taxon>
    </lineage>
</organism>